<dbReference type="Pfam" id="PF25060">
    <property type="entry name" value="ARM_TT21_2nd"/>
    <property type="match status" value="1"/>
</dbReference>
<organism evidence="8 9">
    <name type="scientific">Mesocestoides corti</name>
    <name type="common">Flatworm</name>
    <dbReference type="NCBI Taxonomy" id="53468"/>
    <lineage>
        <taxon>Eukaryota</taxon>
        <taxon>Metazoa</taxon>
        <taxon>Spiralia</taxon>
        <taxon>Lophotrochozoa</taxon>
        <taxon>Platyhelminthes</taxon>
        <taxon>Cestoda</taxon>
        <taxon>Eucestoda</taxon>
        <taxon>Cyclophyllidea</taxon>
        <taxon>Mesocestoididae</taxon>
        <taxon>Mesocestoides</taxon>
    </lineage>
</organism>
<dbReference type="InterPro" id="IPR040364">
    <property type="entry name" value="TTC21A/TTC21B"/>
</dbReference>
<feature type="domain" description="Tetratricopeptide repeat protein 21A/21B second ARM" evidence="6">
    <location>
        <begin position="10"/>
        <end position="202"/>
    </location>
</feature>
<feature type="repeat" description="TPR" evidence="4">
    <location>
        <begin position="347"/>
        <end position="380"/>
    </location>
</feature>
<dbReference type="GO" id="GO:0061512">
    <property type="term" value="P:protein localization to cilium"/>
    <property type="evidence" value="ECO:0007669"/>
    <property type="project" value="TreeGrafter"/>
</dbReference>
<feature type="domain" description="Tetratricopeptide repeat protein 21A/21B fourth ARM" evidence="7">
    <location>
        <begin position="383"/>
        <end position="532"/>
    </location>
</feature>
<dbReference type="PANTHER" id="PTHR14699">
    <property type="entry name" value="STI2 PROTEIN-RELATED"/>
    <property type="match status" value="1"/>
</dbReference>
<evidence type="ECO:0000259" key="6">
    <source>
        <dbReference type="Pfam" id="PF25060"/>
    </source>
</evidence>
<gene>
    <name evidence="8" type="ORF">MCOS_LOCUS6341</name>
</gene>
<evidence type="ECO:0000256" key="1">
    <source>
        <dbReference type="ARBA" id="ARBA00010935"/>
    </source>
</evidence>
<dbReference type="GO" id="GO:0005929">
    <property type="term" value="C:cilium"/>
    <property type="evidence" value="ECO:0007669"/>
    <property type="project" value="GOC"/>
</dbReference>
<feature type="region of interest" description="Disordered" evidence="5">
    <location>
        <begin position="553"/>
        <end position="574"/>
    </location>
</feature>
<reference evidence="8 9" key="1">
    <citation type="submission" date="2018-10" db="EMBL/GenBank/DDBJ databases">
        <authorList>
            <consortium name="Pathogen Informatics"/>
        </authorList>
    </citation>
    <scope>NUCLEOTIDE SEQUENCE [LARGE SCALE GENOMIC DNA]</scope>
</reference>
<name>A0A158QUJ7_MESCO</name>
<evidence type="ECO:0000259" key="7">
    <source>
        <dbReference type="Pfam" id="PF25068"/>
    </source>
</evidence>
<dbReference type="InterPro" id="IPR056832">
    <property type="entry name" value="ARM_TT21_2nd"/>
</dbReference>
<protein>
    <submittedName>
        <fullName evidence="8">Uncharacterized protein</fullName>
    </submittedName>
</protein>
<feature type="compositionally biased region" description="Polar residues" evidence="5">
    <location>
        <begin position="565"/>
        <end position="574"/>
    </location>
</feature>
<evidence type="ECO:0000313" key="9">
    <source>
        <dbReference type="Proteomes" id="UP000267029"/>
    </source>
</evidence>
<sequence length="650" mass="73094">MIVDESSIESLICCHLEKGDTKDAALQLELLDELLPTIGESAETVYLQALLLREQKGKPLEVMNLLDKASNIHFRVLQDQPPSIEYYMKLNPDFLLQIVNSYLSLSKLTPLIPTCDEVVVRGSNSLLSLWPDEQRLLSKSERILTQLLEVMPGHQRANYYLACVYLSQGNEDGALKHSQISIDIDPTCIDSHVLQTKARIYLNDFNTEKAIRVLIETLANPDAPGRSTEPISKLNYSDFWITIYIDLIYAYRKMNKINDAKRTLAEAKIIYAGSPENERLIISAAEISLGDGNLEGALVHLREITPDTPIYILAKQRVAEIFLNYRKEWKLYIACYRELAETLEKCPFAYLLLGDAYMRIQQPQRAIEVYESALRWNPGDLCIVSKMGEALVTKHEFEKAVAYYESTIHAPSMNSSPLETDLAVLLIKLQQFDKAERILIAGFENLKSSSKLSNLQRMTDLLILLGLVYYLQDRHVQQLEALDKTSKTIGTIQSQLKAEDSSDIPKACRNLLISVHLHMADTLQKMHSLSQTVPDIVSQLYSSEALRQSTTPIANHPQEEGGGDNVSTTNDPNKSTRGALFSSLQLEKSIIACEEAIREIYATNSPNIIDRLRHAAALSLLARCYLMNGDRAQCEQTCLKLALCQVGCLI</sequence>
<dbReference type="STRING" id="53468.A0A158QUJ7"/>
<dbReference type="InterPro" id="IPR011990">
    <property type="entry name" value="TPR-like_helical_dom_sf"/>
</dbReference>
<dbReference type="SUPFAM" id="SSF48452">
    <property type="entry name" value="TPR-like"/>
    <property type="match status" value="2"/>
</dbReference>
<dbReference type="GO" id="GO:0030991">
    <property type="term" value="C:intraciliary transport particle A"/>
    <property type="evidence" value="ECO:0007669"/>
    <property type="project" value="TreeGrafter"/>
</dbReference>
<evidence type="ECO:0000256" key="4">
    <source>
        <dbReference type="PROSITE-ProRule" id="PRU00339"/>
    </source>
</evidence>
<dbReference type="Proteomes" id="UP000267029">
    <property type="component" value="Unassembled WGS sequence"/>
</dbReference>
<evidence type="ECO:0000313" key="8">
    <source>
        <dbReference type="EMBL" id="VDD80338.1"/>
    </source>
</evidence>
<keyword evidence="2" id="KW-0677">Repeat</keyword>
<accession>A0A158QUJ7</accession>
<evidence type="ECO:0000256" key="5">
    <source>
        <dbReference type="SAM" id="MobiDB-lite"/>
    </source>
</evidence>
<evidence type="ECO:0000256" key="3">
    <source>
        <dbReference type="ARBA" id="ARBA00022803"/>
    </source>
</evidence>
<dbReference type="Pfam" id="PF07719">
    <property type="entry name" value="TPR_2"/>
    <property type="match status" value="1"/>
</dbReference>
<proteinExistence type="inferred from homology"/>
<dbReference type="Gene3D" id="1.25.40.10">
    <property type="entry name" value="Tetratricopeptide repeat domain"/>
    <property type="match status" value="3"/>
</dbReference>
<dbReference type="EMBL" id="UXSR01005253">
    <property type="protein sequence ID" value="VDD80338.1"/>
    <property type="molecule type" value="Genomic_DNA"/>
</dbReference>
<evidence type="ECO:0000256" key="2">
    <source>
        <dbReference type="ARBA" id="ARBA00022737"/>
    </source>
</evidence>
<comment type="similarity">
    <text evidence="1">Belongs to the TTC21 family.</text>
</comment>
<dbReference type="OrthoDB" id="10259630at2759"/>
<dbReference type="GO" id="GO:0035721">
    <property type="term" value="P:intraciliary retrograde transport"/>
    <property type="evidence" value="ECO:0007669"/>
    <property type="project" value="TreeGrafter"/>
</dbReference>
<dbReference type="PROSITE" id="PS50005">
    <property type="entry name" value="TPR"/>
    <property type="match status" value="1"/>
</dbReference>
<dbReference type="InterPro" id="IPR056836">
    <property type="entry name" value="ARM_TT21_4th"/>
</dbReference>
<dbReference type="AlphaFoldDB" id="A0A158QUJ7"/>
<keyword evidence="9" id="KW-1185">Reference proteome</keyword>
<dbReference type="SMART" id="SM00028">
    <property type="entry name" value="TPR"/>
    <property type="match status" value="5"/>
</dbReference>
<dbReference type="InterPro" id="IPR013105">
    <property type="entry name" value="TPR_2"/>
</dbReference>
<keyword evidence="3 4" id="KW-0802">TPR repeat</keyword>
<dbReference type="InterPro" id="IPR019734">
    <property type="entry name" value="TPR_rpt"/>
</dbReference>
<dbReference type="PANTHER" id="PTHR14699:SF0">
    <property type="entry name" value="TETRATRICOPEPTIDE REPEAT PROTEIN 21 HOMOLOG"/>
    <property type="match status" value="1"/>
</dbReference>
<dbReference type="Pfam" id="PF25068">
    <property type="entry name" value="ARM_TT21_4th"/>
    <property type="match status" value="1"/>
</dbReference>